<dbReference type="NCBIfam" id="NF000908">
    <property type="entry name" value="PRK00089.1"/>
    <property type="match status" value="1"/>
</dbReference>
<feature type="region of interest" description="G2" evidence="7">
    <location>
        <begin position="78"/>
        <end position="82"/>
    </location>
</feature>
<feature type="region of interest" description="G4" evidence="7">
    <location>
        <begin position="162"/>
        <end position="165"/>
    </location>
</feature>
<evidence type="ECO:0000256" key="6">
    <source>
        <dbReference type="HAMAP-Rule" id="MF_00367"/>
    </source>
</evidence>
<dbReference type="InterPro" id="IPR005225">
    <property type="entry name" value="Small_GTP-bd"/>
</dbReference>
<dbReference type="GO" id="GO:0070181">
    <property type="term" value="F:small ribosomal subunit rRNA binding"/>
    <property type="evidence" value="ECO:0007669"/>
    <property type="project" value="UniProtKB-UniRule"/>
</dbReference>
<evidence type="ECO:0000313" key="13">
    <source>
        <dbReference type="Proteomes" id="UP000198506"/>
    </source>
</evidence>
<dbReference type="NCBIfam" id="TIGR00436">
    <property type="entry name" value="era"/>
    <property type="match status" value="1"/>
</dbReference>
<gene>
    <name evidence="6" type="primary">era</name>
    <name evidence="12" type="ORF">SAMN04487783_2337</name>
</gene>
<dbReference type="Gene3D" id="3.30.300.20">
    <property type="match status" value="1"/>
</dbReference>
<reference evidence="12 13" key="1">
    <citation type="submission" date="2016-10" db="EMBL/GenBank/DDBJ databases">
        <authorList>
            <person name="Varghese N."/>
            <person name="Submissions S."/>
        </authorList>
    </citation>
    <scope>NUCLEOTIDE SEQUENCE [LARGE SCALE GENOMIC DNA]</scope>
    <source>
        <strain evidence="12 13">IAM 15147</strain>
    </source>
</reference>
<keyword evidence="6" id="KW-0690">Ribosome biogenesis</keyword>
<dbReference type="InterPro" id="IPR006073">
    <property type="entry name" value="GTP-bd"/>
</dbReference>
<keyword evidence="6" id="KW-0699">rRNA-binding</keyword>
<dbReference type="PANTHER" id="PTHR42698">
    <property type="entry name" value="GTPASE ERA"/>
    <property type="match status" value="1"/>
</dbReference>
<comment type="subcellular location">
    <subcellularLocation>
        <location evidence="6">Cytoplasm</location>
    </subcellularLocation>
    <subcellularLocation>
        <location evidence="6">Cell membrane</location>
        <topology evidence="6">Peripheral membrane protein</topology>
    </subcellularLocation>
</comment>
<dbReference type="GO" id="GO:0003924">
    <property type="term" value="F:GTPase activity"/>
    <property type="evidence" value="ECO:0007669"/>
    <property type="project" value="UniProtKB-UniRule"/>
</dbReference>
<keyword evidence="13" id="KW-1185">Reference proteome</keyword>
<dbReference type="Proteomes" id="UP000198506">
    <property type="component" value="Unassembled WGS sequence"/>
</dbReference>
<comment type="similarity">
    <text evidence="1 6 7 8">Belongs to the TRAFAC class TrmE-Era-EngA-EngB-Septin-like GTPase superfamily. Era GTPase family.</text>
</comment>
<dbReference type="InterPro" id="IPR030388">
    <property type="entry name" value="G_ERA_dom"/>
</dbReference>
<comment type="subunit">
    <text evidence="6">Monomer.</text>
</comment>
<name>A0AA94L0K1_9MICO</name>
<feature type="region of interest" description="G3" evidence="7">
    <location>
        <begin position="99"/>
        <end position="102"/>
    </location>
</feature>
<comment type="caution">
    <text evidence="12">The sequence shown here is derived from an EMBL/GenBank/DDBJ whole genome shotgun (WGS) entry which is preliminary data.</text>
</comment>
<accession>A0AA94L0K1</accession>
<dbReference type="GO" id="GO:0005525">
    <property type="term" value="F:GTP binding"/>
    <property type="evidence" value="ECO:0007669"/>
    <property type="project" value="UniProtKB-UniRule"/>
</dbReference>
<keyword evidence="6" id="KW-0472">Membrane</keyword>
<keyword evidence="6" id="KW-0963">Cytoplasm</keyword>
<dbReference type="RefSeq" id="WP_318255516.1">
    <property type="nucleotide sequence ID" value="NZ_FOZN01000003.1"/>
</dbReference>
<keyword evidence="6" id="KW-1003">Cell membrane</keyword>
<evidence type="ECO:0000256" key="1">
    <source>
        <dbReference type="ARBA" id="ARBA00007921"/>
    </source>
</evidence>
<dbReference type="NCBIfam" id="TIGR00231">
    <property type="entry name" value="small_GTP"/>
    <property type="match status" value="1"/>
</dbReference>
<dbReference type="InterPro" id="IPR015946">
    <property type="entry name" value="KH_dom-like_a/b"/>
</dbReference>
<dbReference type="GO" id="GO:0000028">
    <property type="term" value="P:ribosomal small subunit assembly"/>
    <property type="evidence" value="ECO:0007669"/>
    <property type="project" value="TreeGrafter"/>
</dbReference>
<dbReference type="PROSITE" id="PS51713">
    <property type="entry name" value="G_ERA"/>
    <property type="match status" value="1"/>
</dbReference>
<dbReference type="InterPro" id="IPR005662">
    <property type="entry name" value="GTPase_Era-like"/>
</dbReference>
<keyword evidence="4 6" id="KW-0694">RNA-binding</keyword>
<evidence type="ECO:0000256" key="4">
    <source>
        <dbReference type="ARBA" id="ARBA00022884"/>
    </source>
</evidence>
<dbReference type="SUPFAM" id="SSF52540">
    <property type="entry name" value="P-loop containing nucleoside triphosphate hydrolases"/>
    <property type="match status" value="1"/>
</dbReference>
<dbReference type="InterPro" id="IPR009019">
    <property type="entry name" value="KH_sf_prok-type"/>
</dbReference>
<dbReference type="InterPro" id="IPR004044">
    <property type="entry name" value="KH_dom_type_2"/>
</dbReference>
<dbReference type="CDD" id="cd04163">
    <property type="entry name" value="Era"/>
    <property type="match status" value="1"/>
</dbReference>
<dbReference type="AlphaFoldDB" id="A0AA94L0K1"/>
<dbReference type="Pfam" id="PF07650">
    <property type="entry name" value="KH_2"/>
    <property type="match status" value="1"/>
</dbReference>
<sequence>MMEHDQQGDQHEDAAHEDAANEDTAPEDTGRAAQQAAERAERHRSGFVTFVGRPNAGKSTLMNALVGEKIAITSSKPQTTRHAIRGVVHRDDAQLVIVDTPGMHKPRTLLGQRLNSVVKTTLGDVDVICLCIPADEPIGPGDRYIDQQLEGFPRARKIAIVTKTDRASKKAVAAQLLAVSELREWDAIVPISSVKGSQLDVLVDQLVALLPVGPPLYEADTTTEESLSVRLAELIREAALEGVRDELPHSIMVTIDDIVPREGRDLTDVYANLWVERDSQKGIIIGKGGSRLRQVGADARAEIERTLGTQVHLDLRVKVAKEWQGDPKQLGRFGF</sequence>
<evidence type="ECO:0000259" key="10">
    <source>
        <dbReference type="PROSITE" id="PS50823"/>
    </source>
</evidence>
<evidence type="ECO:0000256" key="3">
    <source>
        <dbReference type="ARBA" id="ARBA00022741"/>
    </source>
</evidence>
<feature type="compositionally biased region" description="Basic and acidic residues" evidence="9">
    <location>
        <begin position="1"/>
        <end position="19"/>
    </location>
</feature>
<organism evidence="12 13">
    <name type="scientific">Agrococcus baldri</name>
    <dbReference type="NCBI Taxonomy" id="153730"/>
    <lineage>
        <taxon>Bacteria</taxon>
        <taxon>Bacillati</taxon>
        <taxon>Actinomycetota</taxon>
        <taxon>Actinomycetes</taxon>
        <taxon>Micrococcales</taxon>
        <taxon>Microbacteriaceae</taxon>
        <taxon>Agrococcus</taxon>
    </lineage>
</organism>
<evidence type="ECO:0000256" key="5">
    <source>
        <dbReference type="ARBA" id="ARBA00023134"/>
    </source>
</evidence>
<feature type="region of interest" description="G1" evidence="7">
    <location>
        <begin position="52"/>
        <end position="59"/>
    </location>
</feature>
<feature type="domain" description="KH type-2" evidence="10">
    <location>
        <begin position="243"/>
        <end position="321"/>
    </location>
</feature>
<dbReference type="HAMAP" id="MF_00367">
    <property type="entry name" value="GTPase_Era"/>
    <property type="match status" value="1"/>
</dbReference>
<evidence type="ECO:0000256" key="2">
    <source>
        <dbReference type="ARBA" id="ARBA00020484"/>
    </source>
</evidence>
<dbReference type="CDD" id="cd22534">
    <property type="entry name" value="KH-II_Era"/>
    <property type="match status" value="1"/>
</dbReference>
<dbReference type="GO" id="GO:0005886">
    <property type="term" value="C:plasma membrane"/>
    <property type="evidence" value="ECO:0007669"/>
    <property type="project" value="UniProtKB-SubCell"/>
</dbReference>
<dbReference type="Gene3D" id="3.40.50.300">
    <property type="entry name" value="P-loop containing nucleotide triphosphate hydrolases"/>
    <property type="match status" value="1"/>
</dbReference>
<proteinExistence type="inferred from homology"/>
<keyword evidence="5 6" id="KW-0342">GTP-binding</keyword>
<keyword evidence="3 6" id="KW-0547">Nucleotide-binding</keyword>
<dbReference type="GO" id="GO:0005829">
    <property type="term" value="C:cytosol"/>
    <property type="evidence" value="ECO:0007669"/>
    <property type="project" value="TreeGrafter"/>
</dbReference>
<feature type="domain" description="Era-type G" evidence="11">
    <location>
        <begin position="44"/>
        <end position="212"/>
    </location>
</feature>
<evidence type="ECO:0000259" key="11">
    <source>
        <dbReference type="PROSITE" id="PS51713"/>
    </source>
</evidence>
<dbReference type="InterPro" id="IPR027417">
    <property type="entry name" value="P-loop_NTPase"/>
</dbReference>
<evidence type="ECO:0000256" key="8">
    <source>
        <dbReference type="RuleBase" id="RU003761"/>
    </source>
</evidence>
<evidence type="ECO:0000256" key="7">
    <source>
        <dbReference type="PROSITE-ProRule" id="PRU01050"/>
    </source>
</evidence>
<dbReference type="PANTHER" id="PTHR42698:SF1">
    <property type="entry name" value="GTPASE ERA, MITOCHONDRIAL"/>
    <property type="match status" value="1"/>
</dbReference>
<evidence type="ECO:0000313" key="12">
    <source>
        <dbReference type="EMBL" id="SFS16672.1"/>
    </source>
</evidence>
<feature type="region of interest" description="G5" evidence="7">
    <location>
        <begin position="191"/>
        <end position="193"/>
    </location>
</feature>
<dbReference type="GO" id="GO:0043024">
    <property type="term" value="F:ribosomal small subunit binding"/>
    <property type="evidence" value="ECO:0007669"/>
    <property type="project" value="TreeGrafter"/>
</dbReference>
<feature type="binding site" evidence="6">
    <location>
        <begin position="52"/>
        <end position="59"/>
    </location>
    <ligand>
        <name>GTP</name>
        <dbReference type="ChEBI" id="CHEBI:37565"/>
    </ligand>
</feature>
<dbReference type="PROSITE" id="PS50823">
    <property type="entry name" value="KH_TYPE_2"/>
    <property type="match status" value="1"/>
</dbReference>
<dbReference type="EMBL" id="FOZN01000003">
    <property type="protein sequence ID" value="SFS16672.1"/>
    <property type="molecule type" value="Genomic_DNA"/>
</dbReference>
<comment type="function">
    <text evidence="6">An essential GTPase that binds both GDP and GTP, with rapid nucleotide exchange. Plays a role in 16S rRNA processing and 30S ribosomal subunit biogenesis and possibly also in cell cycle regulation and energy metabolism.</text>
</comment>
<feature type="binding site" evidence="6">
    <location>
        <begin position="162"/>
        <end position="165"/>
    </location>
    <ligand>
        <name>GTP</name>
        <dbReference type="ChEBI" id="CHEBI:37565"/>
    </ligand>
</feature>
<feature type="binding site" evidence="6">
    <location>
        <begin position="99"/>
        <end position="103"/>
    </location>
    <ligand>
        <name>GTP</name>
        <dbReference type="ChEBI" id="CHEBI:37565"/>
    </ligand>
</feature>
<feature type="region of interest" description="Disordered" evidence="9">
    <location>
        <begin position="1"/>
        <end position="53"/>
    </location>
</feature>
<dbReference type="Pfam" id="PF01926">
    <property type="entry name" value="MMR_HSR1"/>
    <property type="match status" value="1"/>
</dbReference>
<protein>
    <recommendedName>
        <fullName evidence="2 6">GTPase Era</fullName>
    </recommendedName>
</protein>
<evidence type="ECO:0000256" key="9">
    <source>
        <dbReference type="SAM" id="MobiDB-lite"/>
    </source>
</evidence>
<dbReference type="SUPFAM" id="SSF54814">
    <property type="entry name" value="Prokaryotic type KH domain (KH-domain type II)"/>
    <property type="match status" value="1"/>
</dbReference>